<evidence type="ECO:0000313" key="5">
    <source>
        <dbReference type="EMBL" id="CUS55170.1"/>
    </source>
</evidence>
<evidence type="ECO:0000256" key="1">
    <source>
        <dbReference type="ARBA" id="ARBA00001933"/>
    </source>
</evidence>
<dbReference type="InterPro" id="IPR009006">
    <property type="entry name" value="Ala_racemase/Decarboxylase_C"/>
</dbReference>
<evidence type="ECO:0000256" key="2">
    <source>
        <dbReference type="ARBA" id="ARBA00022898"/>
    </source>
</evidence>
<evidence type="ECO:0000256" key="3">
    <source>
        <dbReference type="ARBA" id="ARBA00023235"/>
    </source>
</evidence>
<dbReference type="GO" id="GO:0030170">
    <property type="term" value="F:pyridoxal phosphate binding"/>
    <property type="evidence" value="ECO:0007669"/>
    <property type="project" value="TreeGrafter"/>
</dbReference>
<dbReference type="Pfam" id="PF00842">
    <property type="entry name" value="Ala_racemase_C"/>
    <property type="match status" value="1"/>
</dbReference>
<gene>
    <name evidence="5" type="ORF">MGWOODY_XGa2238</name>
</gene>
<dbReference type="Gene3D" id="3.20.20.10">
    <property type="entry name" value="Alanine racemase"/>
    <property type="match status" value="1"/>
</dbReference>
<dbReference type="EC" id="5.1.1.1" evidence="5"/>
<evidence type="ECO:0000259" key="4">
    <source>
        <dbReference type="SMART" id="SM01005"/>
    </source>
</evidence>
<dbReference type="Pfam" id="PF01168">
    <property type="entry name" value="Ala_racemase_N"/>
    <property type="match status" value="1"/>
</dbReference>
<dbReference type="GO" id="GO:0030632">
    <property type="term" value="P:D-alanine biosynthetic process"/>
    <property type="evidence" value="ECO:0007669"/>
    <property type="project" value="TreeGrafter"/>
</dbReference>
<reference evidence="5" key="1">
    <citation type="submission" date="2015-10" db="EMBL/GenBank/DDBJ databases">
        <authorList>
            <person name="Gilbert D.G."/>
        </authorList>
    </citation>
    <scope>NUCLEOTIDE SEQUENCE</scope>
</reference>
<dbReference type="EMBL" id="CZRL01000120">
    <property type="protein sequence ID" value="CUS55170.1"/>
    <property type="molecule type" value="Genomic_DNA"/>
</dbReference>
<dbReference type="SUPFAM" id="SSF50621">
    <property type="entry name" value="Alanine racemase C-terminal domain-like"/>
    <property type="match status" value="1"/>
</dbReference>
<dbReference type="CDD" id="cd00430">
    <property type="entry name" value="PLPDE_III_AR"/>
    <property type="match status" value="1"/>
</dbReference>
<dbReference type="PANTHER" id="PTHR30511">
    <property type="entry name" value="ALANINE RACEMASE"/>
    <property type="match status" value="1"/>
</dbReference>
<dbReference type="PANTHER" id="PTHR30511:SF0">
    <property type="entry name" value="ALANINE RACEMASE, CATABOLIC-RELATED"/>
    <property type="match status" value="1"/>
</dbReference>
<dbReference type="InterPro" id="IPR029066">
    <property type="entry name" value="PLP-binding_barrel"/>
</dbReference>
<dbReference type="InterPro" id="IPR011079">
    <property type="entry name" value="Ala_racemase_C"/>
</dbReference>
<feature type="domain" description="Alanine racemase C-terminal" evidence="4">
    <location>
        <begin position="253"/>
        <end position="378"/>
    </location>
</feature>
<dbReference type="SMART" id="SM01005">
    <property type="entry name" value="Ala_racemase_C"/>
    <property type="match status" value="1"/>
</dbReference>
<protein>
    <submittedName>
        <fullName evidence="5">Alanine racemase</fullName>
        <ecNumber evidence="5">5.1.1.1</ecNumber>
    </submittedName>
</protein>
<keyword evidence="2" id="KW-0663">Pyridoxal phosphate</keyword>
<dbReference type="AlphaFoldDB" id="A0A160TUT8"/>
<dbReference type="GO" id="GO:0005829">
    <property type="term" value="C:cytosol"/>
    <property type="evidence" value="ECO:0007669"/>
    <property type="project" value="TreeGrafter"/>
</dbReference>
<dbReference type="InterPro" id="IPR001608">
    <property type="entry name" value="Ala_racemase_N"/>
</dbReference>
<dbReference type="PRINTS" id="PR00992">
    <property type="entry name" value="ALARACEMASE"/>
</dbReference>
<proteinExistence type="predicted"/>
<dbReference type="NCBIfam" id="TIGR00492">
    <property type="entry name" value="alr"/>
    <property type="match status" value="1"/>
</dbReference>
<accession>A0A160TUT8</accession>
<dbReference type="Gene3D" id="2.40.37.10">
    <property type="entry name" value="Lyase, Ornithine Decarboxylase, Chain A, domain 1"/>
    <property type="match status" value="1"/>
</dbReference>
<dbReference type="InterPro" id="IPR000821">
    <property type="entry name" value="Ala_racemase"/>
</dbReference>
<name>A0A160TUT8_9ZZZZ</name>
<keyword evidence="3 5" id="KW-0413">Isomerase</keyword>
<comment type="cofactor">
    <cofactor evidence="1">
        <name>pyridoxal 5'-phosphate</name>
        <dbReference type="ChEBI" id="CHEBI:597326"/>
    </cofactor>
</comment>
<dbReference type="SUPFAM" id="SSF51419">
    <property type="entry name" value="PLP-binding barrel"/>
    <property type="match status" value="1"/>
</dbReference>
<dbReference type="GO" id="GO:0008784">
    <property type="term" value="F:alanine racemase activity"/>
    <property type="evidence" value="ECO:0007669"/>
    <property type="project" value="UniProtKB-EC"/>
</dbReference>
<sequence length="395" mass="44695">MWQPITDPKQIQRAMAGYPCWLEMDLDNLRFNLANIRSRVGVEVMPVVKNNAYGHGLVPVTRCLYDEGVRWFLVAKLYEADVIRQQFPESKVLCMDTLFGDPAYDLVVSRGISQAVFTLDMAQRLNDTAQRHNTQASVFIKVDTGLRRVGVHHETAPDFIEAVCKLPHIRLEGLFSSFMQHPDEDQSMLLRFNEVASEVERRGIEVPLRSMASTNAIFHQPEAWLDIVRPAMCLYGVHPFPNDRNVDLALKQVLELKCRIEFVKDIQAGDSVTYFGTFVAEHPMRIGTMHMGFFDAIPRELANKLRIKVEDRYCPGIGTIALNHSLLDLTDTAVEIGDTVTVISRDGENTLYEVATAAGWMVYSVMNHLNSWLPRLYLENGEPTALLDPVKFGSP</sequence>
<organism evidence="5">
    <name type="scientific">hydrothermal vent metagenome</name>
    <dbReference type="NCBI Taxonomy" id="652676"/>
    <lineage>
        <taxon>unclassified sequences</taxon>
        <taxon>metagenomes</taxon>
        <taxon>ecological metagenomes</taxon>
    </lineage>
</organism>